<dbReference type="Gene3D" id="1.10.8.870">
    <property type="entry name" value="Alpha-glycerophosphate oxidase, cap domain"/>
    <property type="match status" value="1"/>
</dbReference>
<evidence type="ECO:0000259" key="7">
    <source>
        <dbReference type="Pfam" id="PF16901"/>
    </source>
</evidence>
<dbReference type="InterPro" id="IPR000447">
    <property type="entry name" value="G3P_DH_FAD-dep"/>
</dbReference>
<comment type="caution">
    <text evidence="8">The sequence shown here is derived from an EMBL/GenBank/DDBJ whole genome shotgun (WGS) entry which is preliminary data.</text>
</comment>
<dbReference type="Gene3D" id="3.50.50.60">
    <property type="entry name" value="FAD/NAD(P)-binding domain"/>
    <property type="match status" value="1"/>
</dbReference>
<gene>
    <name evidence="8" type="ORF">E2L08_09975</name>
</gene>
<dbReference type="Pfam" id="PF01266">
    <property type="entry name" value="DAO"/>
    <property type="match status" value="1"/>
</dbReference>
<keyword evidence="9" id="KW-1185">Reference proteome</keyword>
<evidence type="ECO:0000256" key="1">
    <source>
        <dbReference type="ARBA" id="ARBA00001974"/>
    </source>
</evidence>
<reference evidence="8 9" key="1">
    <citation type="submission" date="2019-03" db="EMBL/GenBank/DDBJ databases">
        <title>Primorskyibacter sp. SS33 isolated from sediments.</title>
        <authorList>
            <person name="Xunke S."/>
        </authorList>
    </citation>
    <scope>NUCLEOTIDE SEQUENCE [LARGE SCALE GENOMIC DNA]</scope>
    <source>
        <strain evidence="8 9">SS33</strain>
    </source>
</reference>
<proteinExistence type="inferred from homology"/>
<keyword evidence="4" id="KW-0274">FAD</keyword>
<evidence type="ECO:0000313" key="8">
    <source>
        <dbReference type="EMBL" id="TDL79346.1"/>
    </source>
</evidence>
<dbReference type="AlphaFoldDB" id="A0A4R6AD77"/>
<dbReference type="PRINTS" id="PR01001">
    <property type="entry name" value="FADG3PDH"/>
</dbReference>
<dbReference type="InterPro" id="IPR006076">
    <property type="entry name" value="FAD-dep_OxRdtase"/>
</dbReference>
<dbReference type="InterPro" id="IPR036188">
    <property type="entry name" value="FAD/NAD-bd_sf"/>
</dbReference>
<evidence type="ECO:0000256" key="4">
    <source>
        <dbReference type="ARBA" id="ARBA00022827"/>
    </source>
</evidence>
<dbReference type="SUPFAM" id="SSF51905">
    <property type="entry name" value="FAD/NAD(P)-binding domain"/>
    <property type="match status" value="1"/>
</dbReference>
<keyword evidence="5" id="KW-0560">Oxidoreductase</keyword>
<evidence type="ECO:0000259" key="6">
    <source>
        <dbReference type="Pfam" id="PF01266"/>
    </source>
</evidence>
<dbReference type="Gene3D" id="3.30.9.10">
    <property type="entry name" value="D-Amino Acid Oxidase, subunit A, domain 2"/>
    <property type="match status" value="1"/>
</dbReference>
<sequence length="561" mass="60188">MADRLDRFDAVIIGAGVNGAGVFRDLCAQGLKCMILDKGDFGSGTSAAPSRLIHGGLKYLETGELRLVAEATYERNLLLRNAAHIVRPLPTAIPIMSWTRGIPAALRTLMGSTTAPRSRGALLVKTGLAMYDFYGARARQMPKHRMVGRKRALADIPALTPRIKALGTYHDAVVTAPERLVLELVTDGLALSPGSEALNWCELSGQKGGVLHLDGPEGATRDVTAGIVVNAAGPWIDRVNERLGLDTRLIGGTKGAHVLLDHPELLEQLDGRMLYFEGDDGRILLVLPFLGRALVGSTDRPANAPDDVACTDDEIAYFLQSLRDLLPGLAFTREQIVYAYAGIRPLPNSEGVAPGLISRDHSAPMEPATDARPFGVISLVGGKWTTFRAFAAEIAEWVLAELGRDRDRGTEDMPIGGGRDMPRDTAARTGWIARVAQDTGAAPARVETLLDRYGTTAARIAAHEGATARPMADAPDVTEAEIDWIARNERVVHLPDILLRRTSLAITGRLTPDLCRHVATVATGALGWDAERRRAELAGLAALLAARHGVVLDLADETEDA</sequence>
<feature type="domain" description="Alpha-glycerophosphate oxidase C-terminal" evidence="7">
    <location>
        <begin position="410"/>
        <end position="533"/>
    </location>
</feature>
<accession>A0A4R6AD77</accession>
<dbReference type="GO" id="GO:0004368">
    <property type="term" value="F:glycerol-3-phosphate dehydrogenase (quinone) activity"/>
    <property type="evidence" value="ECO:0007669"/>
    <property type="project" value="InterPro"/>
</dbReference>
<name>A0A4R6AD77_9RHOB</name>
<dbReference type="InterPro" id="IPR038299">
    <property type="entry name" value="DAO_C_sf"/>
</dbReference>
<keyword evidence="3" id="KW-0285">Flavoprotein</keyword>
<dbReference type="PANTHER" id="PTHR11985:SF15">
    <property type="entry name" value="GLYCEROL-3-PHOSPHATE DEHYDROGENASE, MITOCHONDRIAL"/>
    <property type="match status" value="1"/>
</dbReference>
<dbReference type="PANTHER" id="PTHR11985">
    <property type="entry name" value="GLYCEROL-3-PHOSPHATE DEHYDROGENASE"/>
    <property type="match status" value="1"/>
</dbReference>
<evidence type="ECO:0000256" key="2">
    <source>
        <dbReference type="ARBA" id="ARBA00007330"/>
    </source>
</evidence>
<organism evidence="8 9">
    <name type="scientific">Palleronia sediminis</name>
    <dbReference type="NCBI Taxonomy" id="2547833"/>
    <lineage>
        <taxon>Bacteria</taxon>
        <taxon>Pseudomonadati</taxon>
        <taxon>Pseudomonadota</taxon>
        <taxon>Alphaproteobacteria</taxon>
        <taxon>Rhodobacterales</taxon>
        <taxon>Roseobacteraceae</taxon>
        <taxon>Palleronia</taxon>
    </lineage>
</organism>
<evidence type="ECO:0000313" key="9">
    <source>
        <dbReference type="Proteomes" id="UP000295701"/>
    </source>
</evidence>
<comment type="cofactor">
    <cofactor evidence="1">
        <name>FAD</name>
        <dbReference type="ChEBI" id="CHEBI:57692"/>
    </cofactor>
</comment>
<evidence type="ECO:0000256" key="5">
    <source>
        <dbReference type="ARBA" id="ARBA00023002"/>
    </source>
</evidence>
<feature type="domain" description="FAD dependent oxidoreductase" evidence="6">
    <location>
        <begin position="9"/>
        <end position="350"/>
    </location>
</feature>
<comment type="similarity">
    <text evidence="2">Belongs to the FAD-dependent glycerol-3-phosphate dehydrogenase family.</text>
</comment>
<evidence type="ECO:0000256" key="3">
    <source>
        <dbReference type="ARBA" id="ARBA00022630"/>
    </source>
</evidence>
<dbReference type="Proteomes" id="UP000295701">
    <property type="component" value="Unassembled WGS sequence"/>
</dbReference>
<dbReference type="Pfam" id="PF16901">
    <property type="entry name" value="DAO_C"/>
    <property type="match status" value="1"/>
</dbReference>
<protein>
    <submittedName>
        <fullName evidence="8">Glycerol-3-phosphate dehydrogenase/oxidase</fullName>
    </submittedName>
</protein>
<dbReference type="EMBL" id="SNAA01000010">
    <property type="protein sequence ID" value="TDL79346.1"/>
    <property type="molecule type" value="Genomic_DNA"/>
</dbReference>
<dbReference type="RefSeq" id="WP_133396935.1">
    <property type="nucleotide sequence ID" value="NZ_SNAA01000010.1"/>
</dbReference>
<dbReference type="GO" id="GO:0046168">
    <property type="term" value="P:glycerol-3-phosphate catabolic process"/>
    <property type="evidence" value="ECO:0007669"/>
    <property type="project" value="TreeGrafter"/>
</dbReference>
<dbReference type="InterPro" id="IPR031656">
    <property type="entry name" value="DAO_C"/>
</dbReference>
<dbReference type="OrthoDB" id="9766796at2"/>